<keyword evidence="1" id="KW-1133">Transmembrane helix</keyword>
<evidence type="ECO:0000313" key="2">
    <source>
        <dbReference type="EMBL" id="XBH03956.1"/>
    </source>
</evidence>
<feature type="transmembrane region" description="Helical" evidence="1">
    <location>
        <begin position="98"/>
        <end position="118"/>
    </location>
</feature>
<name>A0AAU7CFK4_9BACT</name>
<protein>
    <recommendedName>
        <fullName evidence="3">Glycosyltransferase RgtA/B/C/D-like domain-containing protein</fullName>
    </recommendedName>
</protein>
<dbReference type="RefSeq" id="WP_406696699.1">
    <property type="nucleotide sequence ID" value="NZ_CP155447.1"/>
</dbReference>
<sequence>MARWWLALVGLSLFVSAVVGLSGPGRIDIVDGQTRYEVARSLVEYGDHVIRDERVWFGVFPGRDGRSYTYYRFPQSAAGALAILCSDATGPVSEARRYYFFSLTGAFACAFLAVAYAVLFCHLGHEPRGALLWAGAGIFCTPSWFYGTSTYDDILGTTALVLAVTLALMSRHRRPLLGAAAAGLMLGLAFNCKQPLGVFVLAILAASYDRGQSLRQQSFRVVLVLAGLAIGIAAYKGYDLYKYPPGTVEGHAELLQKYAPNWPGHPLAAILALAFSPGTGVFLYCPPLLICLYGIRAWYRDERWFCLTVLAATTIFVLFVSSMTIFKGDPSWGPRYLTPVFALLWIFAPAGARLLPQRLVATLLALGLVVQLGALSVDPHRLYLERRLPSAFYLQAPWLYFDPAISHLANRPREIIEILAARGEKAGRFSPSPSPLFAFPVIDFIEKGPEAIRNYHVLNSFRPWWISQRHLTAGRPIALGRTALLLVLLAASGLAMQTLALFARPRMDRKS</sequence>
<feature type="transmembrane region" description="Helical" evidence="1">
    <location>
        <begin position="130"/>
        <end position="147"/>
    </location>
</feature>
<feature type="transmembrane region" description="Helical" evidence="1">
    <location>
        <begin position="483"/>
        <end position="503"/>
    </location>
</feature>
<feature type="transmembrane region" description="Helical" evidence="1">
    <location>
        <begin position="154"/>
        <end position="170"/>
    </location>
</feature>
<accession>A0AAU7CFK4</accession>
<keyword evidence="1" id="KW-0472">Membrane</keyword>
<feature type="transmembrane region" description="Helical" evidence="1">
    <location>
        <begin position="267"/>
        <end position="292"/>
    </location>
</feature>
<organism evidence="2">
    <name type="scientific">Singulisphaera sp. Ch08</name>
    <dbReference type="NCBI Taxonomy" id="3120278"/>
    <lineage>
        <taxon>Bacteria</taxon>
        <taxon>Pseudomonadati</taxon>
        <taxon>Planctomycetota</taxon>
        <taxon>Planctomycetia</taxon>
        <taxon>Isosphaerales</taxon>
        <taxon>Isosphaeraceae</taxon>
        <taxon>Singulisphaera</taxon>
    </lineage>
</organism>
<keyword evidence="1" id="KW-0812">Transmembrane</keyword>
<dbReference type="AlphaFoldDB" id="A0AAU7CFK4"/>
<gene>
    <name evidence="2" type="ORF">V5E97_37510</name>
</gene>
<feature type="transmembrane region" description="Helical" evidence="1">
    <location>
        <begin position="218"/>
        <end position="235"/>
    </location>
</feature>
<evidence type="ECO:0008006" key="3">
    <source>
        <dbReference type="Google" id="ProtNLM"/>
    </source>
</evidence>
<feature type="transmembrane region" description="Helical" evidence="1">
    <location>
        <begin position="304"/>
        <end position="326"/>
    </location>
</feature>
<dbReference type="EMBL" id="CP155447">
    <property type="protein sequence ID" value="XBH03956.1"/>
    <property type="molecule type" value="Genomic_DNA"/>
</dbReference>
<evidence type="ECO:0000256" key="1">
    <source>
        <dbReference type="SAM" id="Phobius"/>
    </source>
</evidence>
<reference evidence="2" key="1">
    <citation type="submission" date="2024-05" db="EMBL/GenBank/DDBJ databases">
        <title>Planctomycetes of the genus Singulisphaera possess chitinolytic capabilities.</title>
        <authorList>
            <person name="Ivanova A."/>
        </authorList>
    </citation>
    <scope>NUCLEOTIDE SEQUENCE</scope>
    <source>
        <strain evidence="2">Ch08T</strain>
    </source>
</reference>
<feature type="transmembrane region" description="Helical" evidence="1">
    <location>
        <begin position="332"/>
        <end position="352"/>
    </location>
</feature>
<feature type="transmembrane region" description="Helical" evidence="1">
    <location>
        <begin position="176"/>
        <end position="206"/>
    </location>
</feature>
<proteinExistence type="predicted"/>